<keyword evidence="13" id="KW-1185">Reference proteome</keyword>
<dbReference type="InterPro" id="IPR003439">
    <property type="entry name" value="ABC_transporter-like_ATP-bd"/>
</dbReference>
<evidence type="ECO:0000259" key="10">
    <source>
        <dbReference type="PROSITE" id="PS50893"/>
    </source>
</evidence>
<dbReference type="FunFam" id="1.20.1560.10:FF:000011">
    <property type="entry name" value="Multidrug ABC transporter ATP-binding protein"/>
    <property type="match status" value="1"/>
</dbReference>
<dbReference type="SMART" id="SM00382">
    <property type="entry name" value="AAA"/>
    <property type="match status" value="1"/>
</dbReference>
<dbReference type="FunFam" id="3.40.50.300:FF:000287">
    <property type="entry name" value="Multidrug ABC transporter ATP-binding protein"/>
    <property type="match status" value="1"/>
</dbReference>
<dbReference type="InterPro" id="IPR039421">
    <property type="entry name" value="Type_1_exporter"/>
</dbReference>
<feature type="domain" description="ABC transporter" evidence="10">
    <location>
        <begin position="447"/>
        <end position="681"/>
    </location>
</feature>
<dbReference type="GO" id="GO:0016887">
    <property type="term" value="F:ATP hydrolysis activity"/>
    <property type="evidence" value="ECO:0007669"/>
    <property type="project" value="InterPro"/>
</dbReference>
<organism evidence="12 13">
    <name type="scientific">Dysosmobacter welbionis</name>
    <dbReference type="NCBI Taxonomy" id="2093857"/>
    <lineage>
        <taxon>Bacteria</taxon>
        <taxon>Bacillati</taxon>
        <taxon>Bacillota</taxon>
        <taxon>Clostridia</taxon>
        <taxon>Eubacteriales</taxon>
        <taxon>Oscillospiraceae</taxon>
        <taxon>Dysosmobacter</taxon>
    </lineage>
</organism>
<name>A0A4D7AWU5_9FIRM</name>
<dbReference type="InterPro" id="IPR011527">
    <property type="entry name" value="ABC1_TM_dom"/>
</dbReference>
<evidence type="ECO:0000256" key="6">
    <source>
        <dbReference type="ARBA" id="ARBA00022840"/>
    </source>
</evidence>
<evidence type="ECO:0000259" key="11">
    <source>
        <dbReference type="PROSITE" id="PS50929"/>
    </source>
</evidence>
<dbReference type="PROSITE" id="PS50929">
    <property type="entry name" value="ABC_TM1F"/>
    <property type="match status" value="1"/>
</dbReference>
<keyword evidence="2" id="KW-0813">Transport</keyword>
<dbReference type="SUPFAM" id="SSF90123">
    <property type="entry name" value="ABC transporter transmembrane region"/>
    <property type="match status" value="1"/>
</dbReference>
<protein>
    <submittedName>
        <fullName evidence="12">ABC transporter ATP-binding protein/permease</fullName>
    </submittedName>
</protein>
<dbReference type="KEGG" id="obj:EIO64_14540"/>
<dbReference type="PANTHER" id="PTHR43394">
    <property type="entry name" value="ATP-DEPENDENT PERMEASE MDL1, MITOCHONDRIAL"/>
    <property type="match status" value="1"/>
</dbReference>
<dbReference type="PROSITE" id="PS00211">
    <property type="entry name" value="ABC_TRANSPORTER_1"/>
    <property type="match status" value="1"/>
</dbReference>
<feature type="transmembrane region" description="Helical" evidence="9">
    <location>
        <begin position="77"/>
        <end position="99"/>
    </location>
</feature>
<feature type="transmembrane region" description="Helical" evidence="9">
    <location>
        <begin position="160"/>
        <end position="177"/>
    </location>
</feature>
<dbReference type="GO" id="GO:0015421">
    <property type="term" value="F:ABC-type oligopeptide transporter activity"/>
    <property type="evidence" value="ECO:0007669"/>
    <property type="project" value="TreeGrafter"/>
</dbReference>
<dbReference type="InterPro" id="IPR036640">
    <property type="entry name" value="ABC1_TM_sf"/>
</dbReference>
<dbReference type="GO" id="GO:0005524">
    <property type="term" value="F:ATP binding"/>
    <property type="evidence" value="ECO:0007669"/>
    <property type="project" value="UniProtKB-KW"/>
</dbReference>
<feature type="transmembrane region" description="Helical" evidence="9">
    <location>
        <begin position="35"/>
        <end position="57"/>
    </location>
</feature>
<dbReference type="PANTHER" id="PTHR43394:SF1">
    <property type="entry name" value="ATP-BINDING CASSETTE SUB-FAMILY B MEMBER 10, MITOCHONDRIAL"/>
    <property type="match status" value="1"/>
</dbReference>
<dbReference type="GO" id="GO:0005886">
    <property type="term" value="C:plasma membrane"/>
    <property type="evidence" value="ECO:0007669"/>
    <property type="project" value="UniProtKB-SubCell"/>
</dbReference>
<dbReference type="Pfam" id="PF00664">
    <property type="entry name" value="ABC_membrane"/>
    <property type="match status" value="1"/>
</dbReference>
<dbReference type="CDD" id="cd03254">
    <property type="entry name" value="ABCC_Glucan_exporter_like"/>
    <property type="match status" value="1"/>
</dbReference>
<proteinExistence type="predicted"/>
<dbReference type="AlphaFoldDB" id="A0A4D7AWU5"/>
<dbReference type="GeneID" id="89521817"/>
<evidence type="ECO:0000256" key="5">
    <source>
        <dbReference type="ARBA" id="ARBA00022741"/>
    </source>
</evidence>
<dbReference type="InterPro" id="IPR017871">
    <property type="entry name" value="ABC_transporter-like_CS"/>
</dbReference>
<evidence type="ECO:0000313" key="12">
    <source>
        <dbReference type="EMBL" id="QCI60280.1"/>
    </source>
</evidence>
<keyword evidence="7 9" id="KW-1133">Transmembrane helix</keyword>
<reference evidence="13" key="1">
    <citation type="submission" date="2018-12" db="EMBL/GenBank/DDBJ databases">
        <title>Dusodibacter welbiota gen. nov., sp. nov., isolated from human faeces and emended description of the Oscillibacter genus.</title>
        <authorList>
            <person name="Le Roy T."/>
            <person name="Van der Smissen P."/>
            <person name="Delzenne N."/>
            <person name="Muccioli G."/>
            <person name="Collet J.F."/>
            <person name="Cani P.D."/>
        </authorList>
    </citation>
    <scope>NUCLEOTIDE SEQUENCE [LARGE SCALE GENOMIC DNA]</scope>
    <source>
        <strain evidence="13">J115</strain>
    </source>
</reference>
<evidence type="ECO:0000256" key="7">
    <source>
        <dbReference type="ARBA" id="ARBA00022989"/>
    </source>
</evidence>
<keyword evidence="6 12" id="KW-0067">ATP-binding</keyword>
<dbReference type="RefSeq" id="WP_021748617.1">
    <property type="nucleotide sequence ID" value="NZ_CP034413.3"/>
</dbReference>
<evidence type="ECO:0000256" key="9">
    <source>
        <dbReference type="SAM" id="Phobius"/>
    </source>
</evidence>
<evidence type="ECO:0000256" key="1">
    <source>
        <dbReference type="ARBA" id="ARBA00004651"/>
    </source>
</evidence>
<feature type="domain" description="ABC transmembrane type-1" evidence="11">
    <location>
        <begin position="36"/>
        <end position="327"/>
    </location>
</feature>
<evidence type="ECO:0000256" key="8">
    <source>
        <dbReference type="ARBA" id="ARBA00023136"/>
    </source>
</evidence>
<keyword evidence="8 9" id="KW-0472">Membrane</keyword>
<dbReference type="Pfam" id="PF00005">
    <property type="entry name" value="ABC_tran"/>
    <property type="match status" value="1"/>
</dbReference>
<keyword evidence="3" id="KW-1003">Cell membrane</keyword>
<dbReference type="SUPFAM" id="SSF52540">
    <property type="entry name" value="P-loop containing nucleoside triphosphate hydrolases"/>
    <property type="match status" value="1"/>
</dbReference>
<evidence type="ECO:0000256" key="4">
    <source>
        <dbReference type="ARBA" id="ARBA00022692"/>
    </source>
</evidence>
<dbReference type="CDD" id="cd18547">
    <property type="entry name" value="ABC_6TM_Tm288_like"/>
    <property type="match status" value="1"/>
</dbReference>
<keyword evidence="4 9" id="KW-0812">Transmembrane</keyword>
<evidence type="ECO:0000313" key="13">
    <source>
        <dbReference type="Proteomes" id="UP000298642"/>
    </source>
</evidence>
<comment type="subcellular location">
    <subcellularLocation>
        <location evidence="1">Cell membrane</location>
        <topology evidence="1">Multi-pass membrane protein</topology>
    </subcellularLocation>
</comment>
<dbReference type="InterPro" id="IPR003593">
    <property type="entry name" value="AAA+_ATPase"/>
</dbReference>
<evidence type="ECO:0000256" key="3">
    <source>
        <dbReference type="ARBA" id="ARBA00022475"/>
    </source>
</evidence>
<dbReference type="Gene3D" id="1.20.1560.10">
    <property type="entry name" value="ABC transporter type 1, transmembrane domain"/>
    <property type="match status" value="1"/>
</dbReference>
<feature type="transmembrane region" description="Helical" evidence="9">
    <location>
        <begin position="277"/>
        <end position="305"/>
    </location>
</feature>
<dbReference type="Gene3D" id="3.40.50.300">
    <property type="entry name" value="P-loop containing nucleotide triphosphate hydrolases"/>
    <property type="match status" value="1"/>
</dbReference>
<feature type="transmembrane region" description="Helical" evidence="9">
    <location>
        <begin position="183"/>
        <end position="200"/>
    </location>
</feature>
<dbReference type="EMBL" id="CP034413">
    <property type="protein sequence ID" value="QCI60280.1"/>
    <property type="molecule type" value="Genomic_DNA"/>
</dbReference>
<dbReference type="Proteomes" id="UP000298642">
    <property type="component" value="Chromosome"/>
</dbReference>
<evidence type="ECO:0000256" key="2">
    <source>
        <dbReference type="ARBA" id="ARBA00022448"/>
    </source>
</evidence>
<dbReference type="InterPro" id="IPR027417">
    <property type="entry name" value="P-loop_NTPase"/>
</dbReference>
<gene>
    <name evidence="12" type="ORF">EIO64_14540</name>
</gene>
<accession>A0A4D7AWU5</accession>
<dbReference type="PROSITE" id="PS50893">
    <property type="entry name" value="ABC_TRANSPORTER_2"/>
    <property type="match status" value="1"/>
</dbReference>
<sequence>MSSKQIRSGAKAPGHRRHIVGRLMGYIKRGYKARFIIVLVCILVSAIANVAGSLFLGSLIDDYITPLLGAADPDFSGLVRALVMMGCLFLVGALCAYAYNRNMIVVSQGVQKTIRDDLFGHMQTLPIKYFDTHAHGDVMSVYTNDVDTLRQMFAQSIPQVINSSMTILVTFLGMLFTNALLTVVVLVCVCFALVVTRFLAGRSGRYFLRQQSTLGALNGYIEEMINGQKVVKVFCHEQEAQDGFDRVNDEMFHSADKAHTYASILMPIMVNIGNVQYVIVAMVGGALALSGVDTTITLGVIASFLQLSKSFSNPINQISQQFNSIIMALAGAERIFALMDEEPEEDHGTVTLVNVSYDKEGHQLEESEKRTNLWAWRVPHSTDMVMVPVREEADGSFTELKAPEAGKDEAWAWKYQEHGKAFYRPILGPVRNVESEDYYLIKLSGDVRFDHVDFAYEEGKTILHDISLFAKPGQKLAFVGATGAGKTTITNLINRFYDIADGKIRYDGISINNIRKPDLRRSLGIVLQDTNLFTGTVRENIRYGNLDATDEEVEAAAALANADDFIRRLPQGYDTMLTGNGANLSQGQRQLLAIARAAVADPPVMILDEATSSIDTRTEAIVQQGMDSLMYGRTVFVIAHRLSTVRNSNAIMVLDHGRIVERGDHDDLIRQHGLYYQLYTGAFELE</sequence>
<keyword evidence="5" id="KW-0547">Nucleotide-binding</keyword>